<reference evidence="1" key="1">
    <citation type="submission" date="2023-04" db="EMBL/GenBank/DDBJ databases">
        <title>Ambrosiozyma monospora NBRC 10751.</title>
        <authorList>
            <person name="Ichikawa N."/>
            <person name="Sato H."/>
            <person name="Tonouchi N."/>
        </authorList>
    </citation>
    <scope>NUCLEOTIDE SEQUENCE</scope>
    <source>
        <strain evidence="1">NBRC 10751</strain>
    </source>
</reference>
<name>A0ACB5SYT9_AMBMO</name>
<evidence type="ECO:0000313" key="1">
    <source>
        <dbReference type="EMBL" id="GME77084.1"/>
    </source>
</evidence>
<dbReference type="Proteomes" id="UP001165064">
    <property type="component" value="Unassembled WGS sequence"/>
</dbReference>
<proteinExistence type="predicted"/>
<keyword evidence="2" id="KW-1185">Reference proteome</keyword>
<gene>
    <name evidence="1" type="ORF">Amon02_000288200</name>
</gene>
<comment type="caution">
    <text evidence="1">The sequence shown here is derived from an EMBL/GenBank/DDBJ whole genome shotgun (WGS) entry which is preliminary data.</text>
</comment>
<dbReference type="EMBL" id="BSXS01001732">
    <property type="protein sequence ID" value="GME77084.1"/>
    <property type="molecule type" value="Genomic_DNA"/>
</dbReference>
<evidence type="ECO:0000313" key="2">
    <source>
        <dbReference type="Proteomes" id="UP001165064"/>
    </source>
</evidence>
<organism evidence="1 2">
    <name type="scientific">Ambrosiozyma monospora</name>
    <name type="common">Yeast</name>
    <name type="synonym">Endomycopsis monosporus</name>
    <dbReference type="NCBI Taxonomy" id="43982"/>
    <lineage>
        <taxon>Eukaryota</taxon>
        <taxon>Fungi</taxon>
        <taxon>Dikarya</taxon>
        <taxon>Ascomycota</taxon>
        <taxon>Saccharomycotina</taxon>
        <taxon>Pichiomycetes</taxon>
        <taxon>Pichiales</taxon>
        <taxon>Pichiaceae</taxon>
        <taxon>Ambrosiozyma</taxon>
    </lineage>
</organism>
<accession>A0ACB5SYT9</accession>
<protein>
    <submittedName>
        <fullName evidence="1">Unnamed protein product</fullName>
    </submittedName>
</protein>
<sequence length="502" mass="57805">MSKRLVHTHTHKLSTSNISRNMTANSRLSTNYRNPKRVSFSNTPTTGLYLPPFFSTLNTMTLSKGSEFINVKPVTYPTSYKSAVDKLANIELSEEQLLLKDKILGFVRNQLHTYKKGDKSSLFVIQGDAGTGKSVILNALFNEIQRIAKKGDDSDVLYGKQNYLVVNHPEMLKLYHRIAASFDYLAKKDLERPTSLINRLTKEKKTCDVVIVDEAHLLATSKNGFKRFFGDNHLEELMKLAKVLIIVYDDKQSLRMDQYWSSDGKNGSSLDSYLTQAKYFDIYNLQQQFRVAASKDVQDWIYEISTSKKILPLPTQDLVKRMSGDEDAFEFKIWDDCLEMYQCLQEKDKEYGQCRMLSTYDFPYRIGNKDWFVTCGDFKLRWDRFAPTNRKPWSERPDTIEEVGSVYTIQGFDLNYAGVILGRSIAYDEKTDSIKILPEYYDDHAGFTRRKNIVSADSVKEKIILNSINVLLTRGVRGLYIYAWDEKLRARLNRLSTDAGLA</sequence>